<dbReference type="InterPro" id="IPR003439">
    <property type="entry name" value="ABC_transporter-like_ATP-bd"/>
</dbReference>
<feature type="region of interest" description="Disordered" evidence="5">
    <location>
        <begin position="1"/>
        <end position="21"/>
    </location>
</feature>
<dbReference type="InterPro" id="IPR027417">
    <property type="entry name" value="P-loop_NTPase"/>
</dbReference>
<dbReference type="Pfam" id="PF00005">
    <property type="entry name" value="ABC_tran"/>
    <property type="match status" value="2"/>
</dbReference>
<dbReference type="GO" id="GO:0005524">
    <property type="term" value="F:ATP binding"/>
    <property type="evidence" value="ECO:0007669"/>
    <property type="project" value="UniProtKB-KW"/>
</dbReference>
<keyword evidence="2" id="KW-0677">Repeat</keyword>
<dbReference type="Gene3D" id="3.40.50.300">
    <property type="entry name" value="P-loop containing nucleotide triphosphate hydrolases"/>
    <property type="match status" value="2"/>
</dbReference>
<keyword evidence="4 7" id="KW-0067">ATP-binding</keyword>
<dbReference type="InterPro" id="IPR050107">
    <property type="entry name" value="ABC_carbohydrate_import_ATPase"/>
</dbReference>
<accession>A0ABV6TZI1</accession>
<feature type="domain" description="ABC transporter" evidence="6">
    <location>
        <begin position="24"/>
        <end position="260"/>
    </location>
</feature>
<dbReference type="SMART" id="SM00382">
    <property type="entry name" value="AAA"/>
    <property type="match status" value="2"/>
</dbReference>
<evidence type="ECO:0000256" key="2">
    <source>
        <dbReference type="ARBA" id="ARBA00022737"/>
    </source>
</evidence>
<name>A0ABV6TZI1_9ACTN</name>
<keyword evidence="3" id="KW-0547">Nucleotide-binding</keyword>
<reference evidence="7 8" key="1">
    <citation type="submission" date="2024-09" db="EMBL/GenBank/DDBJ databases">
        <authorList>
            <person name="Sun Q."/>
            <person name="Mori K."/>
        </authorList>
    </citation>
    <scope>NUCLEOTIDE SEQUENCE [LARGE SCALE GENOMIC DNA]</scope>
    <source>
        <strain evidence="7 8">TBRC 1851</strain>
    </source>
</reference>
<evidence type="ECO:0000259" key="6">
    <source>
        <dbReference type="PROSITE" id="PS50893"/>
    </source>
</evidence>
<gene>
    <name evidence="7" type="ORF">ACFHYQ_04880</name>
</gene>
<evidence type="ECO:0000256" key="3">
    <source>
        <dbReference type="ARBA" id="ARBA00022741"/>
    </source>
</evidence>
<dbReference type="PROSITE" id="PS50893">
    <property type="entry name" value="ABC_TRANSPORTER_2"/>
    <property type="match status" value="2"/>
</dbReference>
<keyword evidence="8" id="KW-1185">Reference proteome</keyword>
<proteinExistence type="predicted"/>
<dbReference type="SUPFAM" id="SSF52540">
    <property type="entry name" value="P-loop containing nucleoside triphosphate hydrolases"/>
    <property type="match status" value="2"/>
</dbReference>
<dbReference type="CDD" id="cd03216">
    <property type="entry name" value="ABC_Carb_Monos_I"/>
    <property type="match status" value="1"/>
</dbReference>
<dbReference type="InterPro" id="IPR003593">
    <property type="entry name" value="AAA+_ATPase"/>
</dbReference>
<dbReference type="RefSeq" id="WP_394299857.1">
    <property type="nucleotide sequence ID" value="NZ_JBHMQT010000006.1"/>
</dbReference>
<evidence type="ECO:0000256" key="1">
    <source>
        <dbReference type="ARBA" id="ARBA00022448"/>
    </source>
</evidence>
<evidence type="ECO:0000313" key="7">
    <source>
        <dbReference type="EMBL" id="MFC0861628.1"/>
    </source>
</evidence>
<evidence type="ECO:0000256" key="4">
    <source>
        <dbReference type="ARBA" id="ARBA00022840"/>
    </source>
</evidence>
<dbReference type="Proteomes" id="UP001589870">
    <property type="component" value="Unassembled WGS sequence"/>
</dbReference>
<dbReference type="PANTHER" id="PTHR43790">
    <property type="entry name" value="CARBOHYDRATE TRANSPORT ATP-BINDING PROTEIN MG119-RELATED"/>
    <property type="match status" value="1"/>
</dbReference>
<evidence type="ECO:0000256" key="5">
    <source>
        <dbReference type="SAM" id="MobiDB-lite"/>
    </source>
</evidence>
<evidence type="ECO:0000313" key="8">
    <source>
        <dbReference type="Proteomes" id="UP001589870"/>
    </source>
</evidence>
<protein>
    <submittedName>
        <fullName evidence="7">Sugar ABC transporter ATP-binding protein</fullName>
    </submittedName>
</protein>
<sequence length="511" mass="54482">MRTAFGVTSRPQPSPDAGDAPPVLSLRGLGRSFPGVRALDGVTVDFLAGQIHALLGENGAGKSTLLKILSGVQPQSEGQILVDGVERAFGAPRDADALGITMVHQELSIVPQLSIAKNVVLGREPSRFGVMSIDIIEREAAAALAKLGWHGDVTRKAGDVGVATQQLVEIARAIYRDQRVIILDEPTASLGPHEVEPLLAVLRGLRDEGRCLIYVSHRLAELEPLGVDAITVLRDGQLTGTFNRSMGWTEADLVRSMVGRSVEVQPRQPREPGPAVLELHRLQPSDGEPVDLAVRAGELVCIAGMVGSGRTELLQAVFGADPGAAGTVTVAGRTVPPRSPRHAIRAGIAFLTEDRKGQGLAMNLDLAGNVTLIEPPRRAGVLNMKKRRAETADRVAEVGLRRKPDVAVKNLSGGNQQKAVIARWRRTNSKVYLFDEPTRGVDVGAKDEIYRLMESLLESGAALLVVSSEMPEVLALADRVLVMRGHAVVAELSGQDVTEEQILAHATGSTT</sequence>
<dbReference type="CDD" id="cd03215">
    <property type="entry name" value="ABC_Carb_Monos_II"/>
    <property type="match status" value="1"/>
</dbReference>
<comment type="caution">
    <text evidence="7">The sequence shown here is derived from an EMBL/GenBank/DDBJ whole genome shotgun (WGS) entry which is preliminary data.</text>
</comment>
<organism evidence="7 8">
    <name type="scientific">Sphaerimonospora cavernae</name>
    <dbReference type="NCBI Taxonomy" id="1740611"/>
    <lineage>
        <taxon>Bacteria</taxon>
        <taxon>Bacillati</taxon>
        <taxon>Actinomycetota</taxon>
        <taxon>Actinomycetes</taxon>
        <taxon>Streptosporangiales</taxon>
        <taxon>Streptosporangiaceae</taxon>
        <taxon>Sphaerimonospora</taxon>
    </lineage>
</organism>
<keyword evidence="1" id="KW-0813">Transport</keyword>
<dbReference type="EMBL" id="JBHMQT010000006">
    <property type="protein sequence ID" value="MFC0861628.1"/>
    <property type="molecule type" value="Genomic_DNA"/>
</dbReference>
<feature type="domain" description="ABC transporter" evidence="6">
    <location>
        <begin position="259"/>
        <end position="510"/>
    </location>
</feature>
<dbReference type="PANTHER" id="PTHR43790:SF9">
    <property type="entry name" value="GALACTOFURANOSE TRANSPORTER ATP-BINDING PROTEIN YTFR"/>
    <property type="match status" value="1"/>
</dbReference>